<evidence type="ECO:0000256" key="8">
    <source>
        <dbReference type="ARBA" id="ARBA00022729"/>
    </source>
</evidence>
<keyword evidence="5" id="KW-0121">Carboxypeptidase</keyword>
<name>A0A9J7MDF3_BRAFL</name>
<evidence type="ECO:0000256" key="1">
    <source>
        <dbReference type="ARBA" id="ARBA00001947"/>
    </source>
</evidence>
<comment type="cofactor">
    <cofactor evidence="1">
        <name>Zn(2+)</name>
        <dbReference type="ChEBI" id="CHEBI:29105"/>
    </cofactor>
</comment>
<evidence type="ECO:0000256" key="14">
    <source>
        <dbReference type="PROSITE-ProRule" id="PRU01379"/>
    </source>
</evidence>
<feature type="signal peptide" evidence="15">
    <location>
        <begin position="1"/>
        <end position="15"/>
    </location>
</feature>
<dbReference type="RefSeq" id="XP_035698763.1">
    <property type="nucleotide sequence ID" value="XM_035842870.1"/>
</dbReference>
<keyword evidence="11" id="KW-0482">Metalloprotease</keyword>
<keyword evidence="12" id="KW-1015">Disulfide bond</keyword>
<dbReference type="FunFam" id="3.30.70.340:FF:000001">
    <property type="entry name" value="Carboxypeptidase A5"/>
    <property type="match status" value="1"/>
</dbReference>
<dbReference type="GeneID" id="118431628"/>
<dbReference type="CDD" id="cd03860">
    <property type="entry name" value="M14_CP_A-B_like"/>
    <property type="match status" value="1"/>
</dbReference>
<keyword evidence="9" id="KW-0378">Hydrolase</keyword>
<dbReference type="OMA" id="WAEPRHA"/>
<dbReference type="Gene3D" id="3.40.630.10">
    <property type="entry name" value="Zn peptidases"/>
    <property type="match status" value="1"/>
</dbReference>
<feature type="domain" description="Peptidase M14" evidence="16">
    <location>
        <begin position="112"/>
        <end position="404"/>
    </location>
</feature>
<evidence type="ECO:0000313" key="18">
    <source>
        <dbReference type="RefSeq" id="XP_035698763.1"/>
    </source>
</evidence>
<accession>A0A9J7MDF3</accession>
<reference evidence="17" key="1">
    <citation type="journal article" date="2020" name="Nat. Ecol. Evol.">
        <title>Deeply conserved synteny resolves early events in vertebrate evolution.</title>
        <authorList>
            <person name="Simakov O."/>
            <person name="Marletaz F."/>
            <person name="Yue J.X."/>
            <person name="O'Connell B."/>
            <person name="Jenkins J."/>
            <person name="Brandt A."/>
            <person name="Calef R."/>
            <person name="Tung C.H."/>
            <person name="Huang T.K."/>
            <person name="Schmutz J."/>
            <person name="Satoh N."/>
            <person name="Yu J.K."/>
            <person name="Putnam N.H."/>
            <person name="Green R.E."/>
            <person name="Rokhsar D.S."/>
        </authorList>
    </citation>
    <scope>NUCLEOTIDE SEQUENCE [LARGE SCALE GENOMIC DNA]</scope>
    <source>
        <strain evidence="17">S238N-H82</strain>
    </source>
</reference>
<evidence type="ECO:0000256" key="9">
    <source>
        <dbReference type="ARBA" id="ARBA00022801"/>
    </source>
</evidence>
<evidence type="ECO:0000256" key="15">
    <source>
        <dbReference type="SAM" id="SignalP"/>
    </source>
</evidence>
<evidence type="ECO:0000256" key="10">
    <source>
        <dbReference type="ARBA" id="ARBA00022833"/>
    </source>
</evidence>
<dbReference type="InterPro" id="IPR000834">
    <property type="entry name" value="Peptidase_M14"/>
</dbReference>
<dbReference type="KEGG" id="bfo:118431628"/>
<evidence type="ECO:0000256" key="2">
    <source>
        <dbReference type="ARBA" id="ARBA00004613"/>
    </source>
</evidence>
<keyword evidence="8 15" id="KW-0732">Signal</keyword>
<comment type="similarity">
    <text evidence="3 14">Belongs to the peptidase M14 family.</text>
</comment>
<organism evidence="17 18">
    <name type="scientific">Branchiostoma floridae</name>
    <name type="common">Florida lancelet</name>
    <name type="synonym">Amphioxus</name>
    <dbReference type="NCBI Taxonomy" id="7739"/>
    <lineage>
        <taxon>Eukaryota</taxon>
        <taxon>Metazoa</taxon>
        <taxon>Chordata</taxon>
        <taxon>Cephalochordata</taxon>
        <taxon>Leptocardii</taxon>
        <taxon>Amphioxiformes</taxon>
        <taxon>Branchiostomatidae</taxon>
        <taxon>Branchiostoma</taxon>
    </lineage>
</organism>
<evidence type="ECO:0000313" key="17">
    <source>
        <dbReference type="Proteomes" id="UP000001554"/>
    </source>
</evidence>
<evidence type="ECO:0000256" key="13">
    <source>
        <dbReference type="ARBA" id="ARBA00057299"/>
    </source>
</evidence>
<keyword evidence="17" id="KW-1185">Reference proteome</keyword>
<dbReference type="PRINTS" id="PR00765">
    <property type="entry name" value="CRBOXYPTASEA"/>
</dbReference>
<dbReference type="FunFam" id="3.40.630.10:FF:000040">
    <property type="entry name" value="zinc carboxypeptidase"/>
    <property type="match status" value="1"/>
</dbReference>
<dbReference type="SMART" id="SM00631">
    <property type="entry name" value="Zn_pept"/>
    <property type="match status" value="1"/>
</dbReference>
<keyword evidence="6" id="KW-0645">Protease</keyword>
<dbReference type="InterPro" id="IPR036990">
    <property type="entry name" value="M14A-like_propep"/>
</dbReference>
<evidence type="ECO:0000256" key="5">
    <source>
        <dbReference type="ARBA" id="ARBA00022645"/>
    </source>
</evidence>
<proteinExistence type="inferred from homology"/>
<protein>
    <submittedName>
        <fullName evidence="18">Carboxypeptidase B-like</fullName>
    </submittedName>
</protein>
<evidence type="ECO:0000256" key="3">
    <source>
        <dbReference type="ARBA" id="ARBA00005988"/>
    </source>
</evidence>
<comment type="caution">
    <text evidence="14">Lacks conserved residue(s) required for the propagation of feature annotation.</text>
</comment>
<dbReference type="OrthoDB" id="3626597at2759"/>
<keyword evidence="10" id="KW-0862">Zinc</keyword>
<gene>
    <name evidence="18" type="primary">LOC118431628</name>
</gene>
<comment type="subcellular location">
    <subcellularLocation>
        <location evidence="2">Secreted</location>
    </subcellularLocation>
</comment>
<keyword evidence="4" id="KW-0964">Secreted</keyword>
<dbReference type="InterPro" id="IPR003146">
    <property type="entry name" value="M14A_act_pep"/>
</dbReference>
<evidence type="ECO:0000256" key="11">
    <source>
        <dbReference type="ARBA" id="ARBA00023049"/>
    </source>
</evidence>
<dbReference type="PROSITE" id="PS52035">
    <property type="entry name" value="PEPTIDASE_M14"/>
    <property type="match status" value="1"/>
</dbReference>
<comment type="function">
    <text evidence="13">Involved in the digestion of the blood meal.</text>
</comment>
<dbReference type="GO" id="GO:0005615">
    <property type="term" value="C:extracellular space"/>
    <property type="evidence" value="ECO:0000318"/>
    <property type="project" value="GO_Central"/>
</dbReference>
<evidence type="ECO:0000256" key="12">
    <source>
        <dbReference type="ARBA" id="ARBA00023157"/>
    </source>
</evidence>
<sequence length="408" mass="46002">MKALLLLLMVSVVFAAKQYDGEQVLRIHPEHEGHLEKLVRLERSEQLLDFWQGPTSLSRPVDVRVPKDLLREVKTMLENTGMEYMVLVDDLQQSISMARSRHTRSFGFNFDDYNNYYEIDCQLQDFEASYPSLASIFSIGTTYEGRDIRAIKVGAAGSNKPAVFLEGQLHARDWIVSATLMYNIKFLLEGYGSDNQTTSLMDQVDFYFIPVTNVDGYVYTHDVDRMWKKTRSDLVGSQCIGVDANRNWEHYGTGISTNPCSDEYLGSRAFSEPETVAVRDLVLTNSNNLKAYLSVHAYGQYWMSPYGWTTTLPPDYDEQKDLAERAVNAIYSVNGKTFNYGTTAETLGEASGSSCDWAYTVAGIKYSYAIKLRGGYYGFVLPADQIQPSAKEFFAGLLVVAEQVAAEY</sequence>
<evidence type="ECO:0000259" key="16">
    <source>
        <dbReference type="PROSITE" id="PS52035"/>
    </source>
</evidence>
<dbReference type="GO" id="GO:0006508">
    <property type="term" value="P:proteolysis"/>
    <property type="evidence" value="ECO:0000318"/>
    <property type="project" value="GO_Central"/>
</dbReference>
<evidence type="ECO:0000256" key="4">
    <source>
        <dbReference type="ARBA" id="ARBA00022525"/>
    </source>
</evidence>
<evidence type="ECO:0000256" key="7">
    <source>
        <dbReference type="ARBA" id="ARBA00022723"/>
    </source>
</evidence>
<dbReference type="PANTHER" id="PTHR11705:SF91">
    <property type="entry name" value="FI01817P-RELATED"/>
    <property type="match status" value="1"/>
</dbReference>
<reference evidence="18" key="2">
    <citation type="submission" date="2025-08" db="UniProtKB">
        <authorList>
            <consortium name="RefSeq"/>
        </authorList>
    </citation>
    <scope>IDENTIFICATION</scope>
    <source>
        <strain evidence="18">S238N-H82</strain>
        <tissue evidence="18">Testes</tissue>
    </source>
</reference>
<keyword evidence="7" id="KW-0479">Metal-binding</keyword>
<dbReference type="Pfam" id="PF00246">
    <property type="entry name" value="Peptidase_M14"/>
    <property type="match status" value="1"/>
</dbReference>
<dbReference type="GO" id="GO:0008270">
    <property type="term" value="F:zinc ion binding"/>
    <property type="evidence" value="ECO:0007669"/>
    <property type="project" value="InterPro"/>
</dbReference>
<dbReference type="AlphaFoldDB" id="A0A9J7MDF3"/>
<dbReference type="SUPFAM" id="SSF53187">
    <property type="entry name" value="Zn-dependent exopeptidases"/>
    <property type="match status" value="1"/>
</dbReference>
<feature type="chain" id="PRO_5039932243" evidence="15">
    <location>
        <begin position="16"/>
        <end position="408"/>
    </location>
</feature>
<dbReference type="PANTHER" id="PTHR11705">
    <property type="entry name" value="PROTEASE FAMILY M14 CARBOXYPEPTIDASE A,B"/>
    <property type="match status" value="1"/>
</dbReference>
<dbReference type="Gene3D" id="3.30.70.340">
    <property type="entry name" value="Metallocarboxypeptidase-like"/>
    <property type="match status" value="1"/>
</dbReference>
<evidence type="ECO:0000256" key="6">
    <source>
        <dbReference type="ARBA" id="ARBA00022670"/>
    </source>
</evidence>
<dbReference type="GO" id="GO:0004181">
    <property type="term" value="F:metallocarboxypeptidase activity"/>
    <property type="evidence" value="ECO:0000318"/>
    <property type="project" value="GO_Central"/>
</dbReference>
<dbReference type="SUPFAM" id="SSF54897">
    <property type="entry name" value="Protease propeptides/inhibitors"/>
    <property type="match status" value="1"/>
</dbReference>
<dbReference type="Pfam" id="PF02244">
    <property type="entry name" value="Propep_M14"/>
    <property type="match status" value="1"/>
</dbReference>
<dbReference type="Proteomes" id="UP000001554">
    <property type="component" value="Chromosome 15"/>
</dbReference>